<accession>A0ABN9YBX9</accession>
<proteinExistence type="predicted"/>
<name>A0ABN9YBX9_9DINO</name>
<evidence type="ECO:0000313" key="2">
    <source>
        <dbReference type="EMBL" id="CAK0908918.1"/>
    </source>
</evidence>
<dbReference type="Proteomes" id="UP001189429">
    <property type="component" value="Unassembled WGS sequence"/>
</dbReference>
<gene>
    <name evidence="2" type="ORF">PCOR1329_LOCUS83479</name>
</gene>
<reference evidence="2" key="1">
    <citation type="submission" date="2023-10" db="EMBL/GenBank/DDBJ databases">
        <authorList>
            <person name="Chen Y."/>
            <person name="Shah S."/>
            <person name="Dougan E. K."/>
            <person name="Thang M."/>
            <person name="Chan C."/>
        </authorList>
    </citation>
    <scope>NUCLEOTIDE SEQUENCE [LARGE SCALE GENOMIC DNA]</scope>
</reference>
<protein>
    <submittedName>
        <fullName evidence="2">Uncharacterized protein</fullName>
    </submittedName>
</protein>
<evidence type="ECO:0000256" key="1">
    <source>
        <dbReference type="SAM" id="MobiDB-lite"/>
    </source>
</evidence>
<comment type="caution">
    <text evidence="2">The sequence shown here is derived from an EMBL/GenBank/DDBJ whole genome shotgun (WGS) entry which is preliminary data.</text>
</comment>
<evidence type="ECO:0000313" key="3">
    <source>
        <dbReference type="Proteomes" id="UP001189429"/>
    </source>
</evidence>
<feature type="region of interest" description="Disordered" evidence="1">
    <location>
        <begin position="47"/>
        <end position="87"/>
    </location>
</feature>
<organism evidence="2 3">
    <name type="scientific">Prorocentrum cordatum</name>
    <dbReference type="NCBI Taxonomy" id="2364126"/>
    <lineage>
        <taxon>Eukaryota</taxon>
        <taxon>Sar</taxon>
        <taxon>Alveolata</taxon>
        <taxon>Dinophyceae</taxon>
        <taxon>Prorocentrales</taxon>
        <taxon>Prorocentraceae</taxon>
        <taxon>Prorocentrum</taxon>
    </lineage>
</organism>
<sequence length="125" mass="13393">MAEAPSLHYDILVSAVDLELADAEAMQEALGSLDQLRQAAEDGRRRADALEASVRKVQGGGRAEGDEPSSGLGRLFGPRDRAGQPDRLRRELEQTREEAAVAEEWHAAARSVAAGLEVGAFLAEK</sequence>
<keyword evidence="3" id="KW-1185">Reference proteome</keyword>
<feature type="non-terminal residue" evidence="2">
    <location>
        <position position="125"/>
    </location>
</feature>
<feature type="compositionally biased region" description="Basic and acidic residues" evidence="1">
    <location>
        <begin position="77"/>
        <end position="87"/>
    </location>
</feature>
<dbReference type="EMBL" id="CAUYUJ010022099">
    <property type="protein sequence ID" value="CAK0908918.1"/>
    <property type="molecule type" value="Genomic_DNA"/>
</dbReference>